<proteinExistence type="inferred from homology"/>
<dbReference type="SUPFAM" id="SSF54654">
    <property type="entry name" value="CI-2 family of serine protease inhibitors"/>
    <property type="match status" value="1"/>
</dbReference>
<comment type="similarity">
    <text evidence="1">Belongs to the protease inhibitor I13 (potato type I serine protease inhibitor) family.</text>
</comment>
<dbReference type="GO" id="GO:0004867">
    <property type="term" value="F:serine-type endopeptidase inhibitor activity"/>
    <property type="evidence" value="ECO:0007669"/>
    <property type="project" value="UniProtKB-KW"/>
</dbReference>
<reference evidence="4" key="3">
    <citation type="submission" date="2015-04" db="UniProtKB">
        <authorList>
            <consortium name="EnsemblPlants"/>
        </authorList>
    </citation>
    <scope>IDENTIFICATION</scope>
</reference>
<dbReference type="Gramene" id="LPERR06G11150.1">
    <property type="protein sequence ID" value="LPERR06G11150.1"/>
    <property type="gene ID" value="LPERR06G11150"/>
</dbReference>
<dbReference type="AlphaFoldDB" id="A0A0D9WPT7"/>
<reference evidence="4 5" key="1">
    <citation type="submission" date="2012-08" db="EMBL/GenBank/DDBJ databases">
        <title>Oryza genome evolution.</title>
        <authorList>
            <person name="Wing R.A."/>
        </authorList>
    </citation>
    <scope>NUCLEOTIDE SEQUENCE</scope>
</reference>
<evidence type="ECO:0000256" key="1">
    <source>
        <dbReference type="ARBA" id="ARBA00008210"/>
    </source>
</evidence>
<protein>
    <submittedName>
        <fullName evidence="4">Uncharacterized protein</fullName>
    </submittedName>
</protein>
<evidence type="ECO:0000313" key="5">
    <source>
        <dbReference type="Proteomes" id="UP000032180"/>
    </source>
</evidence>
<dbReference type="PANTHER" id="PTHR33091:SF50">
    <property type="entry name" value="OS06G0319900 PROTEIN"/>
    <property type="match status" value="1"/>
</dbReference>
<dbReference type="PANTHER" id="PTHR33091">
    <property type="entry name" value="PROTEIN, PUTATIVE, EXPRESSED-RELATED"/>
    <property type="match status" value="1"/>
</dbReference>
<reference evidence="5" key="2">
    <citation type="submission" date="2013-12" db="EMBL/GenBank/DDBJ databases">
        <authorList>
            <person name="Yu Y."/>
            <person name="Lee S."/>
            <person name="de Baynast K."/>
            <person name="Wissotski M."/>
            <person name="Liu L."/>
            <person name="Talag J."/>
            <person name="Goicoechea J."/>
            <person name="Angelova A."/>
            <person name="Jetty R."/>
            <person name="Kudrna D."/>
            <person name="Golser W."/>
            <person name="Rivera L."/>
            <person name="Zhang J."/>
            <person name="Wing R."/>
        </authorList>
    </citation>
    <scope>NUCLEOTIDE SEQUENCE</scope>
</reference>
<dbReference type="eggNOG" id="ENOG502SU6V">
    <property type="taxonomic scope" value="Eukaryota"/>
</dbReference>
<dbReference type="PRINTS" id="PR00292">
    <property type="entry name" value="POTATOINHBTR"/>
</dbReference>
<evidence type="ECO:0000313" key="4">
    <source>
        <dbReference type="EnsemblPlants" id="LPERR06G11150.1"/>
    </source>
</evidence>
<dbReference type="STRING" id="77586.A0A0D9WPT7"/>
<dbReference type="HOGENOM" id="CLU_158942_4_0_1"/>
<keyword evidence="3" id="KW-0722">Serine protease inhibitor</keyword>
<dbReference type="InterPro" id="IPR036354">
    <property type="entry name" value="Prot_inh_pot1_sf"/>
</dbReference>
<keyword evidence="2" id="KW-0646">Protease inhibitor</keyword>
<organism evidence="4 5">
    <name type="scientific">Leersia perrieri</name>
    <dbReference type="NCBI Taxonomy" id="77586"/>
    <lineage>
        <taxon>Eukaryota</taxon>
        <taxon>Viridiplantae</taxon>
        <taxon>Streptophyta</taxon>
        <taxon>Embryophyta</taxon>
        <taxon>Tracheophyta</taxon>
        <taxon>Spermatophyta</taxon>
        <taxon>Magnoliopsida</taxon>
        <taxon>Liliopsida</taxon>
        <taxon>Poales</taxon>
        <taxon>Poaceae</taxon>
        <taxon>BOP clade</taxon>
        <taxon>Oryzoideae</taxon>
        <taxon>Oryzeae</taxon>
        <taxon>Oryzinae</taxon>
        <taxon>Leersia</taxon>
    </lineage>
</organism>
<dbReference type="Proteomes" id="UP000032180">
    <property type="component" value="Chromosome 6"/>
</dbReference>
<dbReference type="EnsemblPlants" id="LPERR06G11150.1">
    <property type="protein sequence ID" value="LPERR06G11150.1"/>
    <property type="gene ID" value="LPERR06G11150"/>
</dbReference>
<dbReference type="GO" id="GO:0009611">
    <property type="term" value="P:response to wounding"/>
    <property type="evidence" value="ECO:0007669"/>
    <property type="project" value="InterPro"/>
</dbReference>
<dbReference type="InterPro" id="IPR000864">
    <property type="entry name" value="Prot_inh_pot1"/>
</dbReference>
<sequence>MSYQSEWACSSPPNCTYGKAASWPELVGKKGGETMAVIQRERPDVTGAIIVPQDAVITDDYCCNRVRVFVDCSGSDDCSNATVVSVPKIG</sequence>
<evidence type="ECO:0000256" key="3">
    <source>
        <dbReference type="ARBA" id="ARBA00022900"/>
    </source>
</evidence>
<dbReference type="Gene3D" id="3.30.10.10">
    <property type="entry name" value="Trypsin Inhibitor V, subunit A"/>
    <property type="match status" value="1"/>
</dbReference>
<dbReference type="Pfam" id="PF00280">
    <property type="entry name" value="potato_inhibit"/>
    <property type="match status" value="1"/>
</dbReference>
<evidence type="ECO:0000256" key="2">
    <source>
        <dbReference type="ARBA" id="ARBA00022690"/>
    </source>
</evidence>
<accession>A0A0D9WPT7</accession>
<keyword evidence="5" id="KW-1185">Reference proteome</keyword>
<name>A0A0D9WPT7_9ORYZ</name>